<dbReference type="EMBL" id="JADKGY010000001">
    <property type="protein sequence ID" value="MBK9981702.1"/>
    <property type="molecule type" value="Genomic_DNA"/>
</dbReference>
<accession>A0A9D7XSH0</accession>
<proteinExistence type="predicted"/>
<evidence type="ECO:0000313" key="2">
    <source>
        <dbReference type="EMBL" id="MBK9981702.1"/>
    </source>
</evidence>
<feature type="signal peptide" evidence="1">
    <location>
        <begin position="1"/>
        <end position="18"/>
    </location>
</feature>
<gene>
    <name evidence="2" type="ORF">IPP15_04640</name>
</gene>
<sequence>MKHLPIILLCLISFLSSAQKQITSQPQIWFKYYLKIPINPQWQIRQEIDDRNFINPARQSQFLERTHLQRNLGKGWITSLGFTYSEVATPADPNIKSYSNIRELRPSLEIGHLNKLNEKWNLHQRVWNEFRFFQQNDKSYLYSNMRLRYKIETHFKLSSLLSFFAFEELHINLGKNIVFNTFDQNRFGIGCEISPIKNIGFEFTYINWFQQRSSGNEYFNRNIFRLALNHTLMLRKRKPVEN</sequence>
<dbReference type="Proteomes" id="UP000808337">
    <property type="component" value="Unassembled WGS sequence"/>
</dbReference>
<dbReference type="AlphaFoldDB" id="A0A9D7XSH0"/>
<comment type="caution">
    <text evidence="2">The sequence shown here is derived from an EMBL/GenBank/DDBJ whole genome shotgun (WGS) entry which is preliminary data.</text>
</comment>
<reference evidence="2 3" key="1">
    <citation type="submission" date="2020-10" db="EMBL/GenBank/DDBJ databases">
        <title>Connecting structure to function with the recovery of over 1000 high-quality activated sludge metagenome-assembled genomes encoding full-length rRNA genes using long-read sequencing.</title>
        <authorList>
            <person name="Singleton C.M."/>
            <person name="Petriglieri F."/>
            <person name="Kristensen J.M."/>
            <person name="Kirkegaard R.H."/>
            <person name="Michaelsen T.Y."/>
            <person name="Andersen M.H."/>
            <person name="Karst S.M."/>
            <person name="Dueholm M.S."/>
            <person name="Nielsen P.H."/>
            <person name="Albertsen M."/>
        </authorList>
    </citation>
    <scope>NUCLEOTIDE SEQUENCE [LARGE SCALE GENOMIC DNA]</scope>
    <source>
        <strain evidence="2">Ribe_18-Q3-R11-54_MAXAC.273</strain>
    </source>
</reference>
<dbReference type="InterPro" id="IPR019619">
    <property type="entry name" value="DUF2490"/>
</dbReference>
<evidence type="ECO:0000313" key="3">
    <source>
        <dbReference type="Proteomes" id="UP000808337"/>
    </source>
</evidence>
<dbReference type="Pfam" id="PF10677">
    <property type="entry name" value="DUF2490"/>
    <property type="match status" value="1"/>
</dbReference>
<organism evidence="2 3">
    <name type="scientific">Candidatus Opimibacter skivensis</name>
    <dbReference type="NCBI Taxonomy" id="2982028"/>
    <lineage>
        <taxon>Bacteria</taxon>
        <taxon>Pseudomonadati</taxon>
        <taxon>Bacteroidota</taxon>
        <taxon>Saprospiria</taxon>
        <taxon>Saprospirales</taxon>
        <taxon>Saprospiraceae</taxon>
        <taxon>Candidatus Opimibacter</taxon>
    </lineage>
</organism>
<name>A0A9D7XSH0_9BACT</name>
<evidence type="ECO:0000256" key="1">
    <source>
        <dbReference type="SAM" id="SignalP"/>
    </source>
</evidence>
<keyword evidence="1" id="KW-0732">Signal</keyword>
<feature type="chain" id="PRO_5038395020" evidence="1">
    <location>
        <begin position="19"/>
        <end position="242"/>
    </location>
</feature>
<protein>
    <submittedName>
        <fullName evidence="2">DUF2490 domain-containing protein</fullName>
    </submittedName>
</protein>